<reference evidence="3" key="1">
    <citation type="submission" date="2023-10" db="EMBL/GenBank/DDBJ databases">
        <authorList>
            <person name="Hackl T."/>
        </authorList>
    </citation>
    <scope>NUCLEOTIDE SEQUENCE</scope>
</reference>
<name>A0AAI8VGT7_9PEZI</name>
<organism evidence="3 4">
    <name type="scientific">Anthostomella pinea</name>
    <dbReference type="NCBI Taxonomy" id="933095"/>
    <lineage>
        <taxon>Eukaryota</taxon>
        <taxon>Fungi</taxon>
        <taxon>Dikarya</taxon>
        <taxon>Ascomycota</taxon>
        <taxon>Pezizomycotina</taxon>
        <taxon>Sordariomycetes</taxon>
        <taxon>Xylariomycetidae</taxon>
        <taxon>Xylariales</taxon>
        <taxon>Xylariaceae</taxon>
        <taxon>Anthostomella</taxon>
    </lineage>
</organism>
<evidence type="ECO:0000313" key="4">
    <source>
        <dbReference type="Proteomes" id="UP001295740"/>
    </source>
</evidence>
<evidence type="ECO:0000256" key="1">
    <source>
        <dbReference type="SAM" id="MobiDB-lite"/>
    </source>
</evidence>
<sequence length="189" mass="18525">MHFLAALTLASVALAAPQPQAGGACTAGKFQCSADGSGWQTCDVTGTWQPGGSCDASTQACTINEVNQVPYCAAKGGAGAGFPSAGPSSGAAFTTASQTAAVATASSSAAVPTASSDPETDPTMAGGGFIQLPSSAAASSFAVSSGAIFSGVMSSGIASSAAATPTTMVEKFKERRFLPHKDNRARGLY</sequence>
<accession>A0AAI8VGT7</accession>
<proteinExistence type="predicted"/>
<protein>
    <submittedName>
        <fullName evidence="3">Uu.00g117800.m01.CDS01</fullName>
    </submittedName>
</protein>
<dbReference type="Proteomes" id="UP001295740">
    <property type="component" value="Unassembled WGS sequence"/>
</dbReference>
<dbReference type="EMBL" id="CAUWAG010000006">
    <property type="protein sequence ID" value="CAJ2504386.1"/>
    <property type="molecule type" value="Genomic_DNA"/>
</dbReference>
<evidence type="ECO:0000256" key="2">
    <source>
        <dbReference type="SAM" id="SignalP"/>
    </source>
</evidence>
<feature type="chain" id="PRO_5042459037" evidence="2">
    <location>
        <begin position="16"/>
        <end position="189"/>
    </location>
</feature>
<dbReference type="AlphaFoldDB" id="A0AAI8VGT7"/>
<feature type="region of interest" description="Disordered" evidence="1">
    <location>
        <begin position="108"/>
        <end position="128"/>
    </location>
</feature>
<comment type="caution">
    <text evidence="3">The sequence shown here is derived from an EMBL/GenBank/DDBJ whole genome shotgun (WGS) entry which is preliminary data.</text>
</comment>
<gene>
    <name evidence="3" type="ORF">KHLLAP_LOCUS4854</name>
</gene>
<feature type="signal peptide" evidence="2">
    <location>
        <begin position="1"/>
        <end position="15"/>
    </location>
</feature>
<keyword evidence="2" id="KW-0732">Signal</keyword>
<evidence type="ECO:0000313" key="3">
    <source>
        <dbReference type="EMBL" id="CAJ2504386.1"/>
    </source>
</evidence>
<keyword evidence="4" id="KW-1185">Reference proteome</keyword>